<dbReference type="InterPro" id="IPR011001">
    <property type="entry name" value="Saposin-like"/>
</dbReference>
<dbReference type="AlphaFoldDB" id="W6NDB7"/>
<organism evidence="3">
    <name type="scientific">Haemonchus contortus</name>
    <name type="common">Barber pole worm</name>
    <dbReference type="NCBI Taxonomy" id="6289"/>
    <lineage>
        <taxon>Eukaryota</taxon>
        <taxon>Metazoa</taxon>
        <taxon>Ecdysozoa</taxon>
        <taxon>Nematoda</taxon>
        <taxon>Chromadorea</taxon>
        <taxon>Rhabditida</taxon>
        <taxon>Rhabditina</taxon>
        <taxon>Rhabditomorpha</taxon>
        <taxon>Strongyloidea</taxon>
        <taxon>Trichostrongylidae</taxon>
        <taxon>Haemonchus</taxon>
    </lineage>
</organism>
<keyword evidence="1" id="KW-1015">Disulfide bond</keyword>
<proteinExistence type="predicted"/>
<protein>
    <submittedName>
        <fullName evidence="3">Saposin type B domain containing protein</fullName>
    </submittedName>
</protein>
<reference evidence="3" key="2">
    <citation type="submission" date="2013-05" db="EMBL/GenBank/DDBJ databases">
        <title>The genome and transcriptome of Haemonchus contortus: a key model parasite for drug and vaccine discovery.</title>
        <authorList>
            <person name="Laing R."/>
            <person name="Kikuchi T."/>
            <person name="Martinelli A."/>
            <person name="Tsai I.J."/>
            <person name="Beech R.N."/>
            <person name="Redman E."/>
            <person name="Holroyd N."/>
            <person name="Bartley D.J."/>
            <person name="Beasley H."/>
            <person name="Britton C."/>
            <person name="Curran D."/>
            <person name="Devaney E."/>
            <person name="Gilabert A."/>
            <person name="Jackson F."/>
            <person name="Hunt M."/>
            <person name="Johnston S."/>
            <person name="Kryukov I."/>
            <person name="Li K."/>
            <person name="Morrison A.A."/>
            <person name="Reid A.J."/>
            <person name="Sargison N."/>
            <person name="Saunders G."/>
            <person name="Wasmuth J.D."/>
            <person name="Wolstenholme A."/>
            <person name="Berriman M."/>
            <person name="Gilleard J.S."/>
            <person name="Cotton J.A."/>
        </authorList>
    </citation>
    <scope>NUCLEOTIDE SEQUENCE [LARGE SCALE GENOMIC DNA]</scope>
    <source>
        <strain evidence="3">ISE/inbred ISE</strain>
    </source>
</reference>
<sequence>MSSLSSFKSHETLDKTPIRYYGRGPMYRYSFPCVLKEVPISSAMTVFSMFPLATLLMLIGSAVSEPKDPDVCQKCEMVANMVRDHFKDRLKDVTPSQTYEKLISVCEQNLGESHLKICQKVAKEELKLIHALLQADENVHVTCEHLKLC</sequence>
<reference evidence="3" key="1">
    <citation type="submission" date="2013-03" db="EMBL/GenBank/DDBJ databases">
        <authorList>
            <person name="Aslett M."/>
        </authorList>
    </citation>
    <scope>NUCLEOTIDE SEQUENCE [LARGE SCALE GENOMIC DNA]</scope>
    <source>
        <strain evidence="3">ISE/inbred ISE</strain>
    </source>
</reference>
<dbReference type="InterPro" id="IPR008139">
    <property type="entry name" value="SaposinB_dom"/>
</dbReference>
<dbReference type="SUPFAM" id="SSF47862">
    <property type="entry name" value="Saposin"/>
    <property type="match status" value="1"/>
</dbReference>
<gene>
    <name evidence="3" type="ORF">HCOI_00680500</name>
</gene>
<evidence type="ECO:0000313" key="3">
    <source>
        <dbReference type="EMBL" id="CDL94129.1"/>
    </source>
</evidence>
<dbReference type="PROSITE" id="PS50015">
    <property type="entry name" value="SAP_B"/>
    <property type="match status" value="1"/>
</dbReference>
<evidence type="ECO:0000256" key="1">
    <source>
        <dbReference type="ARBA" id="ARBA00023157"/>
    </source>
</evidence>
<dbReference type="Gene3D" id="1.10.225.10">
    <property type="entry name" value="Saposin-like"/>
    <property type="match status" value="1"/>
</dbReference>
<accession>W6NDB7</accession>
<dbReference type="EMBL" id="CAVP010055515">
    <property type="protein sequence ID" value="CDL94129.1"/>
    <property type="molecule type" value="Genomic_DNA"/>
</dbReference>
<comment type="caution">
    <text evidence="3">The sequence shown here is derived from an EMBL/GenBank/DDBJ whole genome shotgun (WGS) entry which is preliminary data.</text>
</comment>
<feature type="domain" description="Saposin B-type" evidence="2">
    <location>
        <begin position="68"/>
        <end position="149"/>
    </location>
</feature>
<name>W6NDB7_HAECO</name>
<evidence type="ECO:0000259" key="2">
    <source>
        <dbReference type="PROSITE" id="PS50015"/>
    </source>
</evidence>